<dbReference type="GO" id="GO:0005509">
    <property type="term" value="F:calcium ion binding"/>
    <property type="evidence" value="ECO:0007669"/>
    <property type="project" value="InterPro"/>
</dbReference>
<evidence type="ECO:0000259" key="18">
    <source>
        <dbReference type="PROSITE" id="PS50222"/>
    </source>
</evidence>
<dbReference type="GO" id="GO:0005743">
    <property type="term" value="C:mitochondrial inner membrane"/>
    <property type="evidence" value="ECO:0007669"/>
    <property type="project" value="UniProtKB-SubCell"/>
</dbReference>
<keyword evidence="6" id="KW-0999">Mitochondrion inner membrane</keyword>
<sequence>MHIKKKASDEQLQVVPPEPIEIDLIEPTRTRTRTPTPTPIPSKKDELPRQSYLTRTVGLLRTVQRWSTIPILAFAAVHLTSVVIVPAIGGPEAGDAAISISRDMYQTPVGEGILALSTAIHFGAGIALQITRRIFAAKHHGKKWWRLSFQPVRLTWASSSWASSPRAFPAPLARRDLVYLSKLSTSALPSLDIFRFLFALSDSNGKGYIDYNDFLTLSQNLHLSSKDASSHSDLDLDLTKLIFLLVKFNENSSNLNHKNSENLINSNLDTSNFLNLVQIYNPDDFQIIKSLIPNSSKTIDFKTFNSIIKQLPNEKFKNAFSAYSSPNSNTISTAQLPEIAQIIFYNKLPTQMESHLKQFASNYYGNSLTYNQANLIINLLQDLPKLNFLTCKKIQDDHIENYLTAKSLHNFIKNNEISNSGLSSISEDEIILYFDWNKFTYQKLKVDPTLNPNHLLAILTDDLVIPDEKQTNQSSNNTLQFIKSIHSFLLGSIAGMIGASIVYPIDIVKTRMQNQLGNTLYSSYLDCFKKLLKNEGILGIYSGLLPQIVGVAPEKAIKLTVNDLVRSFAKSNSKNDSIPLKWEIIAGSTAGLCQVIVTNPLEVSKIRLQTQGEKLGSNSLSALQIVRSLGIRGLYKGSLACLLRDIPFSSIYFPTYANIKKHIFKFDPNIKGYRKSLEPWELLCSGALAGMPAAFLTTPSDVIKTKIQSGGTYSGISSTFHRILKEEGPRAFFKGGIARVCRSSPQFGFTLAAYEMFQKTLPLNMFYDSDSTKKSSSSSSSSLSSLSSDQSQLRQLGFPTATDISANSDKFKLSSSANSADLNPTLLSLANYYKAFQDSQGKSGNNSN</sequence>
<keyword evidence="8 17" id="KW-1133">Transmembrane helix</keyword>
<dbReference type="PRINTS" id="PR00926">
    <property type="entry name" value="MITOCARRIER"/>
</dbReference>
<dbReference type="InterPro" id="IPR011992">
    <property type="entry name" value="EF-hand-dom_pair"/>
</dbReference>
<feature type="region of interest" description="Disordered" evidence="16">
    <location>
        <begin position="26"/>
        <end position="46"/>
    </location>
</feature>
<keyword evidence="10 15" id="KW-0472">Membrane</keyword>
<evidence type="ECO:0000256" key="11">
    <source>
        <dbReference type="ARBA" id="ARBA00038674"/>
    </source>
</evidence>
<accession>A0A4T0WY59</accession>
<dbReference type="FunFam" id="1.50.40.10:FF:000004">
    <property type="entry name" value="Calcium-binding mitochondrial carrier protein Aralar1"/>
    <property type="match status" value="1"/>
</dbReference>
<comment type="caution">
    <text evidence="19">The sequence shown here is derived from an EMBL/GenBank/DDBJ whole genome shotgun (WGS) entry which is preliminary data.</text>
</comment>
<name>A0A4T0WY59_9ASCO</name>
<dbReference type="InterPro" id="IPR002067">
    <property type="entry name" value="MCP"/>
</dbReference>
<dbReference type="Gene3D" id="1.50.40.10">
    <property type="entry name" value="Mitochondrial carrier domain"/>
    <property type="match status" value="1"/>
</dbReference>
<comment type="similarity">
    <text evidence="2">Belongs to the mitochondrial carrier (TC 2.A.29) family.</text>
</comment>
<evidence type="ECO:0000256" key="8">
    <source>
        <dbReference type="ARBA" id="ARBA00022989"/>
    </source>
</evidence>
<keyword evidence="9" id="KW-0496">Mitochondrion</keyword>
<proteinExistence type="inferred from homology"/>
<dbReference type="SUPFAM" id="SSF103506">
    <property type="entry name" value="Mitochondrial carrier"/>
    <property type="match status" value="1"/>
</dbReference>
<dbReference type="PANTHER" id="PTHR45678:SF9">
    <property type="entry name" value="CALCIUM-BINDING MITOCHONDRIAL CARRIER PROTEIN ARALAR1"/>
    <property type="match status" value="1"/>
</dbReference>
<dbReference type="PROSITE" id="PS50222">
    <property type="entry name" value="EF_HAND_2"/>
    <property type="match status" value="1"/>
</dbReference>
<feature type="domain" description="EF-hand" evidence="18">
    <location>
        <begin position="189"/>
        <end position="224"/>
    </location>
</feature>
<dbReference type="STRING" id="52247.A0A4T0WY59"/>
<evidence type="ECO:0000256" key="3">
    <source>
        <dbReference type="ARBA" id="ARBA00022448"/>
    </source>
</evidence>
<evidence type="ECO:0000313" key="19">
    <source>
        <dbReference type="EMBL" id="TID16255.1"/>
    </source>
</evidence>
<evidence type="ECO:0000256" key="12">
    <source>
        <dbReference type="ARBA" id="ARBA00059916"/>
    </source>
</evidence>
<dbReference type="PANTHER" id="PTHR45678">
    <property type="entry name" value="MITOCHONDRIAL 2-OXODICARBOXYLATE CARRIER 1-RELATED"/>
    <property type="match status" value="1"/>
</dbReference>
<gene>
    <name evidence="19" type="ORF">CANINC_004254</name>
</gene>
<dbReference type="GO" id="GO:0005313">
    <property type="term" value="F:L-glutamate transmembrane transporter activity"/>
    <property type="evidence" value="ECO:0007669"/>
    <property type="project" value="TreeGrafter"/>
</dbReference>
<feature type="transmembrane region" description="Helical" evidence="17">
    <location>
        <begin position="109"/>
        <end position="128"/>
    </location>
</feature>
<dbReference type="GO" id="GO:0015183">
    <property type="term" value="F:L-aspartate transmembrane transporter activity"/>
    <property type="evidence" value="ECO:0007669"/>
    <property type="project" value="TreeGrafter"/>
</dbReference>
<keyword evidence="20" id="KW-1185">Reference proteome</keyword>
<dbReference type="OrthoDB" id="2161at2759"/>
<evidence type="ECO:0000256" key="7">
    <source>
        <dbReference type="ARBA" id="ARBA00022837"/>
    </source>
</evidence>
<dbReference type="GO" id="GO:0043490">
    <property type="term" value="P:malate-aspartate shuttle"/>
    <property type="evidence" value="ECO:0007669"/>
    <property type="project" value="TreeGrafter"/>
</dbReference>
<feature type="repeat" description="Solcar" evidence="15">
    <location>
        <begin position="677"/>
        <end position="760"/>
    </location>
</feature>
<dbReference type="Pfam" id="PF00153">
    <property type="entry name" value="Mito_carr"/>
    <property type="match status" value="3"/>
</dbReference>
<dbReference type="Proteomes" id="UP000307173">
    <property type="component" value="Unassembled WGS sequence"/>
</dbReference>
<keyword evidence="4 15" id="KW-0812">Transmembrane</keyword>
<dbReference type="InterPro" id="IPR018108">
    <property type="entry name" value="MCP_transmembrane"/>
</dbReference>
<dbReference type="AlphaFoldDB" id="A0A4T0WY59"/>
<protein>
    <recommendedName>
        <fullName evidence="13">Mitochondrial aspartate-glutamate transporter AGC1</fullName>
    </recommendedName>
    <alternativeName>
        <fullName evidence="14">Aspartate-glutamate carrier 1</fullName>
    </alternativeName>
</protein>
<evidence type="ECO:0000256" key="16">
    <source>
        <dbReference type="SAM" id="MobiDB-lite"/>
    </source>
</evidence>
<dbReference type="InterPro" id="IPR002048">
    <property type="entry name" value="EF_hand_dom"/>
</dbReference>
<evidence type="ECO:0000256" key="10">
    <source>
        <dbReference type="ARBA" id="ARBA00023136"/>
    </source>
</evidence>
<evidence type="ECO:0000256" key="13">
    <source>
        <dbReference type="ARBA" id="ARBA00073787"/>
    </source>
</evidence>
<organism evidence="19 20">
    <name type="scientific">Pichia inconspicua</name>
    <dbReference type="NCBI Taxonomy" id="52247"/>
    <lineage>
        <taxon>Eukaryota</taxon>
        <taxon>Fungi</taxon>
        <taxon>Dikarya</taxon>
        <taxon>Ascomycota</taxon>
        <taxon>Saccharomycotina</taxon>
        <taxon>Pichiomycetes</taxon>
        <taxon>Pichiales</taxon>
        <taxon>Pichiaceae</taxon>
        <taxon>Pichia</taxon>
    </lineage>
</organism>
<keyword evidence="7" id="KW-0106">Calcium</keyword>
<evidence type="ECO:0000256" key="1">
    <source>
        <dbReference type="ARBA" id="ARBA00004448"/>
    </source>
</evidence>
<dbReference type="EMBL" id="SELW01000645">
    <property type="protein sequence ID" value="TID16255.1"/>
    <property type="molecule type" value="Genomic_DNA"/>
</dbReference>
<evidence type="ECO:0000256" key="14">
    <source>
        <dbReference type="ARBA" id="ARBA00082232"/>
    </source>
</evidence>
<comment type="subunit">
    <text evidence="11">Homodimer (via N-terminus).</text>
</comment>
<evidence type="ECO:0000256" key="17">
    <source>
        <dbReference type="SAM" id="Phobius"/>
    </source>
</evidence>
<dbReference type="Gene3D" id="1.10.238.10">
    <property type="entry name" value="EF-hand"/>
    <property type="match status" value="1"/>
</dbReference>
<evidence type="ECO:0000256" key="2">
    <source>
        <dbReference type="ARBA" id="ARBA00006375"/>
    </source>
</evidence>
<keyword evidence="5" id="KW-0677">Repeat</keyword>
<dbReference type="InterPro" id="IPR051028">
    <property type="entry name" value="Mito_Solute_Carrier"/>
</dbReference>
<feature type="transmembrane region" description="Helical" evidence="17">
    <location>
        <begin position="485"/>
        <end position="505"/>
    </location>
</feature>
<comment type="function">
    <text evidence="12">Calcium-dependent mitochondrial aspartate and glutamate carrier. Transport of glutamate in mitochondria is required for mitochondrial transamination reactions and ornithine synthesis. Plays also a role in malate-aspartate NADH shuttle, which is critical for growth on acetate and fatty acids.</text>
</comment>
<feature type="transmembrane region" description="Helical" evidence="17">
    <location>
        <begin position="69"/>
        <end position="89"/>
    </location>
</feature>
<evidence type="ECO:0000256" key="4">
    <source>
        <dbReference type="ARBA" id="ARBA00022692"/>
    </source>
</evidence>
<evidence type="ECO:0000256" key="9">
    <source>
        <dbReference type="ARBA" id="ARBA00023128"/>
    </source>
</evidence>
<evidence type="ECO:0000256" key="6">
    <source>
        <dbReference type="ARBA" id="ARBA00022792"/>
    </source>
</evidence>
<evidence type="ECO:0000256" key="15">
    <source>
        <dbReference type="PROSITE-ProRule" id="PRU00282"/>
    </source>
</evidence>
<feature type="repeat" description="Solcar" evidence="15">
    <location>
        <begin position="482"/>
        <end position="568"/>
    </location>
</feature>
<keyword evidence="3" id="KW-0813">Transport</keyword>
<feature type="repeat" description="Solcar" evidence="15">
    <location>
        <begin position="578"/>
        <end position="662"/>
    </location>
</feature>
<evidence type="ECO:0000313" key="20">
    <source>
        <dbReference type="Proteomes" id="UP000307173"/>
    </source>
</evidence>
<dbReference type="SUPFAM" id="SSF47473">
    <property type="entry name" value="EF-hand"/>
    <property type="match status" value="1"/>
</dbReference>
<dbReference type="InterPro" id="IPR023395">
    <property type="entry name" value="MCP_dom_sf"/>
</dbReference>
<evidence type="ECO:0000256" key="5">
    <source>
        <dbReference type="ARBA" id="ARBA00022737"/>
    </source>
</evidence>
<reference evidence="19 20" key="1">
    <citation type="journal article" date="2019" name="Front. Genet.">
        <title>Whole-Genome Sequencing of the Opportunistic Yeast Pathogen Candida inconspicua Uncovers Its Hybrid Origin.</title>
        <authorList>
            <person name="Mixao V."/>
            <person name="Hansen A.P."/>
            <person name="Saus E."/>
            <person name="Boekhout T."/>
            <person name="Lass-Florl C."/>
            <person name="Gabaldon T."/>
        </authorList>
    </citation>
    <scope>NUCLEOTIDE SEQUENCE [LARGE SCALE GENOMIC DNA]</scope>
    <source>
        <strain evidence="19 20">CBS 180</strain>
    </source>
</reference>
<dbReference type="PROSITE" id="PS50920">
    <property type="entry name" value="SOLCAR"/>
    <property type="match status" value="3"/>
</dbReference>
<comment type="subcellular location">
    <subcellularLocation>
        <location evidence="1">Mitochondrion inner membrane</location>
        <topology evidence="1">Multi-pass membrane protein</topology>
    </subcellularLocation>
</comment>